<name>D6TQ33_KTERA</name>
<accession>D6TQ33</accession>
<sequence length="48" mass="5534">MISSLIHLRKPNHPTIDFSLKNNMYLDITLIEKYDILSPVVDSSIYKG</sequence>
<gene>
    <name evidence="1" type="ORF">Krac_6911</name>
</gene>
<comment type="caution">
    <text evidence="1">The sequence shown here is derived from an EMBL/GenBank/DDBJ whole genome shotgun (WGS) entry which is preliminary data.</text>
</comment>
<proteinExistence type="predicted"/>
<protein>
    <submittedName>
        <fullName evidence="1">Uncharacterized protein</fullName>
    </submittedName>
</protein>
<dbReference type="InParanoid" id="D6TQ33"/>
<evidence type="ECO:0000313" key="1">
    <source>
        <dbReference type="EMBL" id="EFH85681.1"/>
    </source>
</evidence>
<dbReference type="STRING" id="485913.Krac_6911"/>
<evidence type="ECO:0000313" key="2">
    <source>
        <dbReference type="Proteomes" id="UP000004508"/>
    </source>
</evidence>
<dbReference type="Proteomes" id="UP000004508">
    <property type="component" value="Unassembled WGS sequence"/>
</dbReference>
<dbReference type="EMBL" id="ADVG01000002">
    <property type="protein sequence ID" value="EFH85681.1"/>
    <property type="molecule type" value="Genomic_DNA"/>
</dbReference>
<keyword evidence="2" id="KW-1185">Reference proteome</keyword>
<reference evidence="1 2" key="1">
    <citation type="journal article" date="2011" name="Stand. Genomic Sci.">
        <title>Non-contiguous finished genome sequence and contextual data of the filamentous soil bacterium Ktedonobacter racemifer type strain (SOSP1-21).</title>
        <authorList>
            <person name="Chang Y.J."/>
            <person name="Land M."/>
            <person name="Hauser L."/>
            <person name="Chertkov O."/>
            <person name="Del Rio T.G."/>
            <person name="Nolan M."/>
            <person name="Copeland A."/>
            <person name="Tice H."/>
            <person name="Cheng J.F."/>
            <person name="Lucas S."/>
            <person name="Han C."/>
            <person name="Goodwin L."/>
            <person name="Pitluck S."/>
            <person name="Ivanova N."/>
            <person name="Ovchinikova G."/>
            <person name="Pati A."/>
            <person name="Chen A."/>
            <person name="Palaniappan K."/>
            <person name="Mavromatis K."/>
            <person name="Liolios K."/>
            <person name="Brettin T."/>
            <person name="Fiebig A."/>
            <person name="Rohde M."/>
            <person name="Abt B."/>
            <person name="Goker M."/>
            <person name="Detter J.C."/>
            <person name="Woyke T."/>
            <person name="Bristow J."/>
            <person name="Eisen J.A."/>
            <person name="Markowitz V."/>
            <person name="Hugenholtz P."/>
            <person name="Kyrpides N.C."/>
            <person name="Klenk H.P."/>
            <person name="Lapidus A."/>
        </authorList>
    </citation>
    <scope>NUCLEOTIDE SEQUENCE [LARGE SCALE GENOMIC DNA]</scope>
    <source>
        <strain evidence="2">DSM 44963</strain>
    </source>
</reference>
<organism evidence="1 2">
    <name type="scientific">Ktedonobacter racemifer DSM 44963</name>
    <dbReference type="NCBI Taxonomy" id="485913"/>
    <lineage>
        <taxon>Bacteria</taxon>
        <taxon>Bacillati</taxon>
        <taxon>Chloroflexota</taxon>
        <taxon>Ktedonobacteria</taxon>
        <taxon>Ktedonobacterales</taxon>
        <taxon>Ktedonobacteraceae</taxon>
        <taxon>Ktedonobacter</taxon>
    </lineage>
</organism>
<dbReference type="AlphaFoldDB" id="D6TQ33"/>